<evidence type="ECO:0000313" key="12">
    <source>
        <dbReference type="Proteomes" id="UP000282076"/>
    </source>
</evidence>
<evidence type="ECO:0000256" key="2">
    <source>
        <dbReference type="ARBA" id="ARBA00022490"/>
    </source>
</evidence>
<dbReference type="PANTHER" id="PTHR42713:SF3">
    <property type="entry name" value="TRANSCRIPTIONAL REGULATORY PROTEIN HPTR"/>
    <property type="match status" value="1"/>
</dbReference>
<comment type="subcellular location">
    <subcellularLocation>
        <location evidence="1">Cytoplasm</location>
    </subcellularLocation>
</comment>
<dbReference type="Gene3D" id="1.10.10.60">
    <property type="entry name" value="Homeodomain-like"/>
    <property type="match status" value="2"/>
</dbReference>
<dbReference type="SMART" id="SM00448">
    <property type="entry name" value="REC"/>
    <property type="match status" value="1"/>
</dbReference>
<dbReference type="GO" id="GO:0005737">
    <property type="term" value="C:cytoplasm"/>
    <property type="evidence" value="ECO:0007669"/>
    <property type="project" value="UniProtKB-SubCell"/>
</dbReference>
<dbReference type="PROSITE" id="PS01124">
    <property type="entry name" value="HTH_ARAC_FAMILY_2"/>
    <property type="match status" value="1"/>
</dbReference>
<name>A0A494Y491_9BACL</name>
<gene>
    <name evidence="11" type="ORF">D7Z26_06530</name>
</gene>
<dbReference type="InterPro" id="IPR018062">
    <property type="entry name" value="HTH_AraC-typ_CS"/>
</dbReference>
<evidence type="ECO:0000259" key="10">
    <source>
        <dbReference type="PROSITE" id="PS50110"/>
    </source>
</evidence>
<keyword evidence="12" id="KW-1185">Reference proteome</keyword>
<evidence type="ECO:0000256" key="6">
    <source>
        <dbReference type="ARBA" id="ARBA00023125"/>
    </source>
</evidence>
<dbReference type="Pfam" id="PF00072">
    <property type="entry name" value="Response_reg"/>
    <property type="match status" value="1"/>
</dbReference>
<evidence type="ECO:0000256" key="3">
    <source>
        <dbReference type="ARBA" id="ARBA00022553"/>
    </source>
</evidence>
<dbReference type="EMBL" id="RBZM01000003">
    <property type="protein sequence ID" value="RKP56285.1"/>
    <property type="molecule type" value="Genomic_DNA"/>
</dbReference>
<dbReference type="PROSITE" id="PS50110">
    <property type="entry name" value="RESPONSE_REGULATORY"/>
    <property type="match status" value="1"/>
</dbReference>
<dbReference type="Gene3D" id="3.40.50.2300">
    <property type="match status" value="1"/>
</dbReference>
<dbReference type="InterPro" id="IPR018060">
    <property type="entry name" value="HTH_AraC"/>
</dbReference>
<dbReference type="Proteomes" id="UP000282076">
    <property type="component" value="Unassembled WGS sequence"/>
</dbReference>
<reference evidence="11 12" key="1">
    <citation type="submission" date="2018-10" db="EMBL/GenBank/DDBJ databases">
        <title>Cohnella sp. M2MS4P-1, whole genome shotgun sequence.</title>
        <authorList>
            <person name="Tuo L."/>
        </authorList>
    </citation>
    <scope>NUCLEOTIDE SEQUENCE [LARGE SCALE GENOMIC DNA]</scope>
    <source>
        <strain evidence="11 12">M2MS4P-1</strain>
    </source>
</reference>
<accession>A0A494Y491</accession>
<evidence type="ECO:0000256" key="4">
    <source>
        <dbReference type="ARBA" id="ARBA00023012"/>
    </source>
</evidence>
<feature type="modified residue" description="4-aspartylphosphate" evidence="8">
    <location>
        <position position="55"/>
    </location>
</feature>
<evidence type="ECO:0000256" key="1">
    <source>
        <dbReference type="ARBA" id="ARBA00004496"/>
    </source>
</evidence>
<evidence type="ECO:0000256" key="8">
    <source>
        <dbReference type="PROSITE-ProRule" id="PRU00169"/>
    </source>
</evidence>
<keyword evidence="6" id="KW-0238">DNA-binding</keyword>
<dbReference type="InterPro" id="IPR009057">
    <property type="entry name" value="Homeodomain-like_sf"/>
</dbReference>
<dbReference type="InterPro" id="IPR051552">
    <property type="entry name" value="HptR"/>
</dbReference>
<feature type="domain" description="Response regulatory" evidence="10">
    <location>
        <begin position="3"/>
        <end position="119"/>
    </location>
</feature>
<dbReference type="GO" id="GO:0003700">
    <property type="term" value="F:DNA-binding transcription factor activity"/>
    <property type="evidence" value="ECO:0007669"/>
    <property type="project" value="InterPro"/>
</dbReference>
<protein>
    <submittedName>
        <fullName evidence="11">Response regulator</fullName>
    </submittedName>
</protein>
<dbReference type="PROSITE" id="PS00041">
    <property type="entry name" value="HTH_ARAC_FAMILY_1"/>
    <property type="match status" value="1"/>
</dbReference>
<dbReference type="SUPFAM" id="SSF46689">
    <property type="entry name" value="Homeodomain-like"/>
    <property type="match status" value="2"/>
</dbReference>
<dbReference type="GO" id="GO:0000160">
    <property type="term" value="P:phosphorelay signal transduction system"/>
    <property type="evidence" value="ECO:0007669"/>
    <property type="project" value="UniProtKB-KW"/>
</dbReference>
<dbReference type="PANTHER" id="PTHR42713">
    <property type="entry name" value="HISTIDINE KINASE-RELATED"/>
    <property type="match status" value="1"/>
</dbReference>
<evidence type="ECO:0000259" key="9">
    <source>
        <dbReference type="PROSITE" id="PS01124"/>
    </source>
</evidence>
<dbReference type="Pfam" id="PF12833">
    <property type="entry name" value="HTH_18"/>
    <property type="match status" value="1"/>
</dbReference>
<feature type="domain" description="HTH araC/xylS-type" evidence="9">
    <location>
        <begin position="147"/>
        <end position="246"/>
    </location>
</feature>
<dbReference type="GO" id="GO:0043565">
    <property type="term" value="F:sequence-specific DNA binding"/>
    <property type="evidence" value="ECO:0007669"/>
    <property type="project" value="InterPro"/>
</dbReference>
<dbReference type="InterPro" id="IPR011006">
    <property type="entry name" value="CheY-like_superfamily"/>
</dbReference>
<dbReference type="SMART" id="SM00342">
    <property type="entry name" value="HTH_ARAC"/>
    <property type="match status" value="1"/>
</dbReference>
<dbReference type="CDD" id="cd17536">
    <property type="entry name" value="REC_YesN-like"/>
    <property type="match status" value="1"/>
</dbReference>
<evidence type="ECO:0000313" key="11">
    <source>
        <dbReference type="EMBL" id="RKP56285.1"/>
    </source>
</evidence>
<evidence type="ECO:0000256" key="5">
    <source>
        <dbReference type="ARBA" id="ARBA00023015"/>
    </source>
</evidence>
<dbReference type="InterPro" id="IPR001789">
    <property type="entry name" value="Sig_transdc_resp-reg_receiver"/>
</dbReference>
<keyword evidence="5" id="KW-0805">Transcription regulation</keyword>
<dbReference type="SUPFAM" id="SSF52172">
    <property type="entry name" value="CheY-like"/>
    <property type="match status" value="1"/>
</dbReference>
<dbReference type="AlphaFoldDB" id="A0A494Y491"/>
<keyword evidence="3 8" id="KW-0597">Phosphoprotein</keyword>
<sequence length="252" mass="28672">MLKLLIVDDEPIILAGIKDLIEQANTPFDRITTACDGIEAIEMLEYFQPDLIITDIQMPGMNGLEFIRQAKAKGFNRFIILSGYDMFDYAQNAIRLQVVEYLLKPINESQLHELLRRLAIAILDQRQTGNPEEGKKQGTIAVSEHVRMLMDYIHTNYMKDISLSDAGNVVGMHPAYVGQIFKKETGISIVHYINTVRIAKAKELLNNDETLSLEKIASCIGFENRRTFYKVFQKHVGQTPGDYRNLNRAPSH</sequence>
<dbReference type="OrthoDB" id="1699at2"/>
<comment type="caution">
    <text evidence="11">The sequence shown here is derived from an EMBL/GenBank/DDBJ whole genome shotgun (WGS) entry which is preliminary data.</text>
</comment>
<keyword evidence="4" id="KW-0902">Two-component regulatory system</keyword>
<keyword evidence="7" id="KW-0804">Transcription</keyword>
<evidence type="ECO:0000256" key="7">
    <source>
        <dbReference type="ARBA" id="ARBA00023163"/>
    </source>
</evidence>
<proteinExistence type="predicted"/>
<dbReference type="RefSeq" id="WP_120975252.1">
    <property type="nucleotide sequence ID" value="NZ_RBZM01000003.1"/>
</dbReference>
<keyword evidence="2" id="KW-0963">Cytoplasm</keyword>
<organism evidence="11 12">
    <name type="scientific">Cohnella endophytica</name>
    <dbReference type="NCBI Taxonomy" id="2419778"/>
    <lineage>
        <taxon>Bacteria</taxon>
        <taxon>Bacillati</taxon>
        <taxon>Bacillota</taxon>
        <taxon>Bacilli</taxon>
        <taxon>Bacillales</taxon>
        <taxon>Paenibacillaceae</taxon>
        <taxon>Cohnella</taxon>
    </lineage>
</organism>